<gene>
    <name evidence="2" type="primary">hemH2</name>
    <name evidence="2" type="ORF">HMPREF9123_2079</name>
</gene>
<accession>F2BEC3</accession>
<feature type="region of interest" description="Disordered" evidence="1">
    <location>
        <begin position="1"/>
        <end position="59"/>
    </location>
</feature>
<protein>
    <submittedName>
        <fullName evidence="2">Ferrochelatase</fullName>
        <ecNumber evidence="2">4.99.1.1</ecNumber>
    </submittedName>
</protein>
<evidence type="ECO:0000313" key="3">
    <source>
        <dbReference type="Proteomes" id="UP000004105"/>
    </source>
</evidence>
<dbReference type="HOGENOM" id="CLU_2955772_0_0_4"/>
<keyword evidence="2" id="KW-0456">Lyase</keyword>
<evidence type="ECO:0000313" key="2">
    <source>
        <dbReference type="EMBL" id="EGF10204.1"/>
    </source>
</evidence>
<reference evidence="2 3" key="1">
    <citation type="submission" date="2011-02" db="EMBL/GenBank/DDBJ databases">
        <authorList>
            <person name="Muzny D."/>
            <person name="Qin X."/>
            <person name="Deng J."/>
            <person name="Jiang H."/>
            <person name="Liu Y."/>
            <person name="Qu J."/>
            <person name="Song X.-Z."/>
            <person name="Zhang L."/>
            <person name="Thornton R."/>
            <person name="Coyle M."/>
            <person name="Francisco L."/>
            <person name="Jackson L."/>
            <person name="Javaid M."/>
            <person name="Korchina V."/>
            <person name="Kovar C."/>
            <person name="Mata R."/>
            <person name="Mathew T."/>
            <person name="Ngo R."/>
            <person name="Nguyen L."/>
            <person name="Nguyen N."/>
            <person name="Okwuonu G."/>
            <person name="Ongeri F."/>
            <person name="Pham C."/>
            <person name="Simmons D."/>
            <person name="Wilczek-Boney K."/>
            <person name="Hale W."/>
            <person name="Jakkamsetti A."/>
            <person name="Pham P."/>
            <person name="Ruth R."/>
            <person name="San Lucas F."/>
            <person name="Warren J."/>
            <person name="Zhang J."/>
            <person name="Zhao Z."/>
            <person name="Zhou C."/>
            <person name="Zhu D."/>
            <person name="Lee S."/>
            <person name="Bess C."/>
            <person name="Blankenburg K."/>
            <person name="Forbes L."/>
            <person name="Fu Q."/>
            <person name="Gubbala S."/>
            <person name="Hirani K."/>
            <person name="Jayaseelan J.C."/>
            <person name="Lara F."/>
            <person name="Munidasa M."/>
            <person name="Palculict T."/>
            <person name="Patil S."/>
            <person name="Pu L.-L."/>
            <person name="Saada N."/>
            <person name="Tang L."/>
            <person name="Weissenberger G."/>
            <person name="Zhu Y."/>
            <person name="Hemphill L."/>
            <person name="Shang Y."/>
            <person name="Youmans B."/>
            <person name="Ayvaz T."/>
            <person name="Ross M."/>
            <person name="Santibanez J."/>
            <person name="Aqrawi P."/>
            <person name="Gross S."/>
            <person name="Joshi V."/>
            <person name="Fowler G."/>
            <person name="Nazareth L."/>
            <person name="Reid J."/>
            <person name="Worley K."/>
            <person name="Petrosino J."/>
            <person name="Highlander S."/>
            <person name="Gibbs R."/>
        </authorList>
    </citation>
    <scope>NUCLEOTIDE SEQUENCE [LARGE SCALE GENOMIC DNA]</scope>
    <source>
        <strain evidence="2 3">ATCC BAA-1200</strain>
    </source>
</reference>
<dbReference type="Proteomes" id="UP000004105">
    <property type="component" value="Unassembled WGS sequence"/>
</dbReference>
<dbReference type="EC" id="4.99.1.1" evidence="2"/>
<comment type="caution">
    <text evidence="2">The sequence shown here is derived from an EMBL/GenBank/DDBJ whole genome shotgun (WGS) entry which is preliminary data.</text>
</comment>
<dbReference type="GO" id="GO:0016829">
    <property type="term" value="F:lyase activity"/>
    <property type="evidence" value="ECO:0007669"/>
    <property type="project" value="UniProtKB-KW"/>
</dbReference>
<sequence>MRRLGATPYATPSRRYSRAAEIRRSGIYARPDTVGNQTTSGINARPTHPPHPAAGSALH</sequence>
<name>F2BEC3_9NEIS</name>
<organism evidence="2 3">
    <name type="scientific">Neisseria bacilliformis ATCC BAA-1200</name>
    <dbReference type="NCBI Taxonomy" id="888742"/>
    <lineage>
        <taxon>Bacteria</taxon>
        <taxon>Pseudomonadati</taxon>
        <taxon>Pseudomonadota</taxon>
        <taxon>Betaproteobacteria</taxon>
        <taxon>Neisseriales</taxon>
        <taxon>Neisseriaceae</taxon>
        <taxon>Neisseria</taxon>
    </lineage>
</organism>
<proteinExistence type="predicted"/>
<evidence type="ECO:0000256" key="1">
    <source>
        <dbReference type="SAM" id="MobiDB-lite"/>
    </source>
</evidence>
<keyword evidence="3" id="KW-1185">Reference proteome</keyword>
<dbReference type="AlphaFoldDB" id="F2BEC3"/>
<dbReference type="EMBL" id="AFAY01000044">
    <property type="protein sequence ID" value="EGF10204.1"/>
    <property type="molecule type" value="Genomic_DNA"/>
</dbReference>